<dbReference type="PROSITE" id="PS50158">
    <property type="entry name" value="ZF_CCHC"/>
    <property type="match status" value="1"/>
</dbReference>
<name>A0A2N9GA42_FAGSY</name>
<dbReference type="InterPro" id="IPR057670">
    <property type="entry name" value="SH3_retrovirus"/>
</dbReference>
<keyword evidence="1" id="KW-0064">Aspartyl protease</keyword>
<dbReference type="InterPro" id="IPR012337">
    <property type="entry name" value="RNaseH-like_sf"/>
</dbReference>
<evidence type="ECO:0000313" key="6">
    <source>
        <dbReference type="EMBL" id="SPC96239.1"/>
    </source>
</evidence>
<evidence type="ECO:0000256" key="1">
    <source>
        <dbReference type="ARBA" id="ARBA00022750"/>
    </source>
</evidence>
<dbReference type="SUPFAM" id="SSF56672">
    <property type="entry name" value="DNA/RNA polymerases"/>
    <property type="match status" value="1"/>
</dbReference>
<evidence type="ECO:0000259" key="5">
    <source>
        <dbReference type="PROSITE" id="PS50994"/>
    </source>
</evidence>
<sequence length="998" mass="113114">MASRAPCVFSVNNQTSVIETLTGNNYKRWKEDVEMALTMMDIDIVMREPKPPALTASSSASLKAHFERWDRANRLSLMMMKRSISEALIGALPKTDNAKEFLVAIGQKFQFSDKAETGELMGKLMGMRYDGIGGIREFIMKMVNVANRLSDLKISVPETFLVHQILGILPSQFNQLKTSYNTQKEVWSINELISFCAQEEERMRRETGETVNVVFKPGLKKSFNSKRSKKSFNSKRSKSQDQGGGKKQGQTHKIEGPKAAIQKDKVCWFCGNAGHKKVDCYKFKSWKDKKNKLGGNLLAFVCLESSLIDVPLNSWWFDSGATVHIANSLQGFKSKRRPSEDEKYLYVGNGVQVEIELIGVVSLKLESGYELVLENILYVPSMRRNLISISALDQVGYAFDIKNGIFKVFFDSNFLEYYGKHGETGQFMGPFAKYLQDCGIVAQYTMPGTPEQNGVAERRNRTLMDMVRSMMSRSNLPKSLWGEALKTAMYILNRLKLKLKSIIPWKRNWILKPPRCFFIGYPPHSKGYRFYYPTRGTKIVEAITAKFLQQEFLENDIDNCECSHNRDVTLDEEGLIVPTPIVQERIISQEDEGINGAQLEQQEIGSVPLPTQDFHVDQPAPVRRSQRWVEAMEDEMLSMKHNDVWELVELPNGFKPIGCKWVYKTKKDSKGNIERFKARLVAKGFTQKEGIDYHETFSPVSSKDSFRIIMALVAHFDLELHQMDVKTAFLNGNLGEETKQHLSKTFDMKDLGEASFVLGIEIHRDRSRGTLGLSQNAYIDRVLKRFDMQSCKPGDVPIVKGDVLSKDKPDIAFPVNVLGRFLADPGMEHWIAAKKVMRYLQRTKNFMLTYRRVDRLEVIGYSDSDYAGSPDDKKSTSGYVFMLGGGAISWKSVKQTLVASSTMQAEFVACYGAATQAIWLRNFIAVFFSKNNKTSSGSKHIDIKYLSVRDMVRKGDIIIEHINTEAMIADPLTKGVRHVVFKCHAESMGILSSFDVLG</sequence>
<dbReference type="InterPro" id="IPR043502">
    <property type="entry name" value="DNA/RNA_pol_sf"/>
</dbReference>
<proteinExistence type="predicted"/>
<accession>A0A2N9GA42</accession>
<dbReference type="Pfam" id="PF14223">
    <property type="entry name" value="Retrotran_gag_2"/>
    <property type="match status" value="1"/>
</dbReference>
<dbReference type="InterPro" id="IPR001584">
    <property type="entry name" value="Integrase_cat-core"/>
</dbReference>
<keyword evidence="2" id="KW-0863">Zinc-finger</keyword>
<dbReference type="CDD" id="cd09272">
    <property type="entry name" value="RNase_HI_RT_Ty1"/>
    <property type="match status" value="1"/>
</dbReference>
<organism evidence="6">
    <name type="scientific">Fagus sylvatica</name>
    <name type="common">Beechnut</name>
    <dbReference type="NCBI Taxonomy" id="28930"/>
    <lineage>
        <taxon>Eukaryota</taxon>
        <taxon>Viridiplantae</taxon>
        <taxon>Streptophyta</taxon>
        <taxon>Embryophyta</taxon>
        <taxon>Tracheophyta</taxon>
        <taxon>Spermatophyta</taxon>
        <taxon>Magnoliopsida</taxon>
        <taxon>eudicotyledons</taxon>
        <taxon>Gunneridae</taxon>
        <taxon>Pentapetalae</taxon>
        <taxon>rosids</taxon>
        <taxon>fabids</taxon>
        <taxon>Fagales</taxon>
        <taxon>Fagaceae</taxon>
        <taxon>Fagus</taxon>
    </lineage>
</organism>
<dbReference type="GO" id="GO:0015074">
    <property type="term" value="P:DNA integration"/>
    <property type="evidence" value="ECO:0007669"/>
    <property type="project" value="InterPro"/>
</dbReference>
<dbReference type="PANTHER" id="PTHR11439:SF467">
    <property type="entry name" value="INTEGRASE CATALYTIC DOMAIN-CONTAINING PROTEIN"/>
    <property type="match status" value="1"/>
</dbReference>
<dbReference type="Pfam" id="PF22936">
    <property type="entry name" value="Pol_BBD"/>
    <property type="match status" value="1"/>
</dbReference>
<evidence type="ECO:0008006" key="7">
    <source>
        <dbReference type="Google" id="ProtNLM"/>
    </source>
</evidence>
<evidence type="ECO:0000256" key="2">
    <source>
        <dbReference type="PROSITE-ProRule" id="PRU00047"/>
    </source>
</evidence>
<protein>
    <recommendedName>
        <fullName evidence="7">Retrovirus-related Pol polyprotein from transposon TNT 1-94</fullName>
    </recommendedName>
</protein>
<dbReference type="GO" id="GO:0003676">
    <property type="term" value="F:nucleic acid binding"/>
    <property type="evidence" value="ECO:0007669"/>
    <property type="project" value="InterPro"/>
</dbReference>
<feature type="domain" description="CCHC-type" evidence="4">
    <location>
        <begin position="267"/>
        <end position="280"/>
    </location>
</feature>
<evidence type="ECO:0000256" key="3">
    <source>
        <dbReference type="SAM" id="MobiDB-lite"/>
    </source>
</evidence>
<dbReference type="AlphaFoldDB" id="A0A2N9GA42"/>
<dbReference type="InterPro" id="IPR036397">
    <property type="entry name" value="RNaseH_sf"/>
</dbReference>
<keyword evidence="1" id="KW-0378">Hydrolase</keyword>
<dbReference type="EMBL" id="OIVN01001650">
    <property type="protein sequence ID" value="SPC96239.1"/>
    <property type="molecule type" value="Genomic_DNA"/>
</dbReference>
<dbReference type="InterPro" id="IPR054722">
    <property type="entry name" value="PolX-like_BBD"/>
</dbReference>
<dbReference type="Pfam" id="PF07727">
    <property type="entry name" value="RVT_2"/>
    <property type="match status" value="1"/>
</dbReference>
<feature type="domain" description="Integrase catalytic" evidence="5">
    <location>
        <begin position="307"/>
        <end position="512"/>
    </location>
</feature>
<dbReference type="InterPro" id="IPR001878">
    <property type="entry name" value="Znf_CCHC"/>
</dbReference>
<feature type="region of interest" description="Disordered" evidence="3">
    <location>
        <begin position="224"/>
        <end position="255"/>
    </location>
</feature>
<evidence type="ECO:0000259" key="4">
    <source>
        <dbReference type="PROSITE" id="PS50158"/>
    </source>
</evidence>
<dbReference type="Gene3D" id="3.30.420.10">
    <property type="entry name" value="Ribonuclease H-like superfamily/Ribonuclease H"/>
    <property type="match status" value="1"/>
</dbReference>
<dbReference type="PROSITE" id="PS50994">
    <property type="entry name" value="INTEGRASE"/>
    <property type="match status" value="1"/>
</dbReference>
<dbReference type="InterPro" id="IPR013103">
    <property type="entry name" value="RVT_2"/>
</dbReference>
<keyword evidence="2" id="KW-0862">Zinc</keyword>
<dbReference type="PANTHER" id="PTHR11439">
    <property type="entry name" value="GAG-POL-RELATED RETROTRANSPOSON"/>
    <property type="match status" value="1"/>
</dbReference>
<keyword evidence="2" id="KW-0479">Metal-binding</keyword>
<dbReference type="SUPFAM" id="SSF53098">
    <property type="entry name" value="Ribonuclease H-like"/>
    <property type="match status" value="1"/>
</dbReference>
<dbReference type="GO" id="GO:0004190">
    <property type="term" value="F:aspartic-type endopeptidase activity"/>
    <property type="evidence" value="ECO:0007669"/>
    <property type="project" value="UniProtKB-KW"/>
</dbReference>
<keyword evidence="1" id="KW-0645">Protease</keyword>
<dbReference type="GO" id="GO:0008270">
    <property type="term" value="F:zinc ion binding"/>
    <property type="evidence" value="ECO:0007669"/>
    <property type="project" value="UniProtKB-KW"/>
</dbReference>
<feature type="compositionally biased region" description="Basic residues" evidence="3">
    <location>
        <begin position="224"/>
        <end position="237"/>
    </location>
</feature>
<gene>
    <name evidence="6" type="ORF">FSB_LOCUS24121</name>
</gene>
<reference evidence="6" key="1">
    <citation type="submission" date="2018-02" db="EMBL/GenBank/DDBJ databases">
        <authorList>
            <person name="Cohen D.B."/>
            <person name="Kent A.D."/>
        </authorList>
    </citation>
    <scope>NUCLEOTIDE SEQUENCE</scope>
</reference>
<dbReference type="Pfam" id="PF25597">
    <property type="entry name" value="SH3_retrovirus"/>
    <property type="match status" value="1"/>
</dbReference>